<proteinExistence type="predicted"/>
<name>A0A6C0J1T9_9ZZZZ</name>
<protein>
    <submittedName>
        <fullName evidence="1">Uncharacterized protein</fullName>
    </submittedName>
</protein>
<reference evidence="1" key="1">
    <citation type="journal article" date="2020" name="Nature">
        <title>Giant virus diversity and host interactions through global metagenomics.</title>
        <authorList>
            <person name="Schulz F."/>
            <person name="Roux S."/>
            <person name="Paez-Espino D."/>
            <person name="Jungbluth S."/>
            <person name="Walsh D.A."/>
            <person name="Denef V.J."/>
            <person name="McMahon K.D."/>
            <person name="Konstantinidis K.T."/>
            <person name="Eloe-Fadrosh E.A."/>
            <person name="Kyrpides N.C."/>
            <person name="Woyke T."/>
        </authorList>
    </citation>
    <scope>NUCLEOTIDE SEQUENCE</scope>
    <source>
        <strain evidence="1">GVMAG-M-3300025676-16</strain>
    </source>
</reference>
<dbReference type="InterPro" id="IPR043921">
    <property type="entry name" value="DUF5772"/>
</dbReference>
<dbReference type="AlphaFoldDB" id="A0A6C0J1T9"/>
<sequence>MIYIVLLSIPVLLYLGTTGKFTHFKNEIVNTYQDWKSLNRLVASNPNTRFVYLESIKIVFNAKYLKFTQYLNNSSKKIDKKTYLVTYYIEGKQYKMLVKPKKGPNPILKILDENEIDITQEILPYMGPNLNWHNYPVTPDFFNKKNISFEYNNQNKLTFNYTDIIKT</sequence>
<evidence type="ECO:0000313" key="1">
    <source>
        <dbReference type="EMBL" id="QHT98740.1"/>
    </source>
</evidence>
<dbReference type="Pfam" id="PF19080">
    <property type="entry name" value="DUF5772"/>
    <property type="match status" value="1"/>
</dbReference>
<organism evidence="1">
    <name type="scientific">viral metagenome</name>
    <dbReference type="NCBI Taxonomy" id="1070528"/>
    <lineage>
        <taxon>unclassified sequences</taxon>
        <taxon>metagenomes</taxon>
        <taxon>organismal metagenomes</taxon>
    </lineage>
</organism>
<accession>A0A6C0J1T9</accession>
<dbReference type="EMBL" id="MN740295">
    <property type="protein sequence ID" value="QHT98740.1"/>
    <property type="molecule type" value="Genomic_DNA"/>
</dbReference>